<keyword evidence="4" id="KW-1185">Reference proteome</keyword>
<feature type="domain" description="Cytidyltransferase-like" evidence="1">
    <location>
        <begin position="8"/>
        <end position="143"/>
    </location>
</feature>
<organism evidence="3 4">
    <name type="scientific">Rugosimonospora africana</name>
    <dbReference type="NCBI Taxonomy" id="556532"/>
    <lineage>
        <taxon>Bacteria</taxon>
        <taxon>Bacillati</taxon>
        <taxon>Actinomycetota</taxon>
        <taxon>Actinomycetes</taxon>
        <taxon>Micromonosporales</taxon>
        <taxon>Micromonosporaceae</taxon>
        <taxon>Rugosimonospora</taxon>
    </lineage>
</organism>
<evidence type="ECO:0000259" key="2">
    <source>
        <dbReference type="Pfam" id="PF13521"/>
    </source>
</evidence>
<sequence>MTGLRHGIVIGKFYPPTLGHHHLIRTAAANVERLTVVCMAAAVETIPLADRVAWLRAEHAADTTVTVVGIRCDAPTDYDDETVWAAQVALMRAAVATVTAEPVDAVFTSEEYGGQLASWFGAKHVPIDPDRTTVPISGSAVRADLAVGWAWLAPATRAGLTTRVVLVGAESTGTTTISQLLAEHYRSRGGVWASTRWVGEYGREYTAIKWERDRAARPDLALDDLEWTADDFDAVATEQTRRETVAAAAGSPLLVCDTDAFATAVWERRYLGPQARSDQAWASALPRRAIYLVTDHDGVPWVDDGLREGDQSIRAAMTGWFAEALTRAGKSWMLLTGSLDQRLSLAVRTTDLLLAQAATFAAPLTQADVPDPVAADPRGDR</sequence>
<dbReference type="InterPro" id="IPR052735">
    <property type="entry name" value="NAD_biosynth-regulator"/>
</dbReference>
<dbReference type="NCBIfam" id="TIGR00125">
    <property type="entry name" value="cyt_tran_rel"/>
    <property type="match status" value="1"/>
</dbReference>
<dbReference type="Proteomes" id="UP000642748">
    <property type="component" value="Unassembled WGS sequence"/>
</dbReference>
<accession>A0A8J3VR21</accession>
<dbReference type="EMBL" id="BONZ01000030">
    <property type="protein sequence ID" value="GIH14953.1"/>
    <property type="molecule type" value="Genomic_DNA"/>
</dbReference>
<dbReference type="RefSeq" id="WP_203918601.1">
    <property type="nucleotide sequence ID" value="NZ_BONZ01000030.1"/>
</dbReference>
<dbReference type="Gene3D" id="3.40.50.300">
    <property type="entry name" value="P-loop containing nucleotide triphosphate hydrolases"/>
    <property type="match status" value="1"/>
</dbReference>
<dbReference type="Gene3D" id="3.40.50.620">
    <property type="entry name" value="HUPs"/>
    <property type="match status" value="1"/>
</dbReference>
<dbReference type="Pfam" id="PF01467">
    <property type="entry name" value="CTP_transf_like"/>
    <property type="match status" value="1"/>
</dbReference>
<protein>
    <submittedName>
        <fullName evidence="3">Transcriptional regulator NadR</fullName>
    </submittedName>
</protein>
<dbReference type="InterPro" id="IPR027417">
    <property type="entry name" value="P-loop_NTPase"/>
</dbReference>
<dbReference type="InterPro" id="IPR014729">
    <property type="entry name" value="Rossmann-like_a/b/a_fold"/>
</dbReference>
<dbReference type="SUPFAM" id="SSF52540">
    <property type="entry name" value="P-loop containing nucleoside triphosphate hydrolases"/>
    <property type="match status" value="1"/>
</dbReference>
<dbReference type="SUPFAM" id="SSF52374">
    <property type="entry name" value="Nucleotidylyl transferase"/>
    <property type="match status" value="1"/>
</dbReference>
<dbReference type="InterPro" id="IPR004821">
    <property type="entry name" value="Cyt_trans-like"/>
</dbReference>
<evidence type="ECO:0000259" key="1">
    <source>
        <dbReference type="Pfam" id="PF01467"/>
    </source>
</evidence>
<name>A0A8J3VR21_9ACTN</name>
<gene>
    <name evidence="3" type="primary">nadR</name>
    <name evidence="3" type="ORF">Raf01_31250</name>
</gene>
<feature type="domain" description="NadR/Ttd14 AAA" evidence="2">
    <location>
        <begin position="163"/>
        <end position="342"/>
    </location>
</feature>
<reference evidence="3" key="1">
    <citation type="submission" date="2021-01" db="EMBL/GenBank/DDBJ databases">
        <title>Whole genome shotgun sequence of Rugosimonospora africana NBRC 104875.</title>
        <authorList>
            <person name="Komaki H."/>
            <person name="Tamura T."/>
        </authorList>
    </citation>
    <scope>NUCLEOTIDE SEQUENCE</scope>
    <source>
        <strain evidence="3">NBRC 104875</strain>
    </source>
</reference>
<evidence type="ECO:0000313" key="3">
    <source>
        <dbReference type="EMBL" id="GIH14953.1"/>
    </source>
</evidence>
<dbReference type="PANTHER" id="PTHR37512:SF1">
    <property type="entry name" value="NADR_TTD14 AAA DOMAIN-CONTAINING PROTEIN"/>
    <property type="match status" value="1"/>
</dbReference>
<proteinExistence type="predicted"/>
<evidence type="ECO:0000313" key="4">
    <source>
        <dbReference type="Proteomes" id="UP000642748"/>
    </source>
</evidence>
<dbReference type="InterPro" id="IPR038727">
    <property type="entry name" value="NadR/Ttd14_AAA_dom"/>
</dbReference>
<dbReference type="PANTHER" id="PTHR37512">
    <property type="entry name" value="TRIFUNCTIONAL NAD BIOSYNTHESIS/REGULATOR PROTEIN NADR"/>
    <property type="match status" value="1"/>
</dbReference>
<dbReference type="AlphaFoldDB" id="A0A8J3VR21"/>
<dbReference type="GO" id="GO:0003824">
    <property type="term" value="F:catalytic activity"/>
    <property type="evidence" value="ECO:0007669"/>
    <property type="project" value="InterPro"/>
</dbReference>
<comment type="caution">
    <text evidence="3">The sequence shown here is derived from an EMBL/GenBank/DDBJ whole genome shotgun (WGS) entry which is preliminary data.</text>
</comment>
<dbReference type="Pfam" id="PF13521">
    <property type="entry name" value="AAA_28"/>
    <property type="match status" value="1"/>
</dbReference>